<dbReference type="EMBL" id="HE971710">
    <property type="protein sequence ID" value="CCK32995.1"/>
    <property type="molecule type" value="Genomic_DNA"/>
</dbReference>
<evidence type="ECO:0000313" key="2">
    <source>
        <dbReference type="EMBL" id="CCK32995.1"/>
    </source>
</evidence>
<geneLocation type="plasmid" evidence="2 3">
    <name>pSDA1</name>
</geneLocation>
<keyword evidence="2" id="KW-0614">Plasmid</keyword>
<evidence type="ECO:0000256" key="1">
    <source>
        <dbReference type="SAM" id="MobiDB-lite"/>
    </source>
</evidence>
<reference evidence="2 3" key="1">
    <citation type="journal article" date="2012" name="J. Bacteriol.">
        <title>Genome sequence of the bacterium Streptomyces davawensis JCM 4913 and heterologous production of the unique antibiotic roseoflavin.</title>
        <authorList>
            <person name="Jankowitsch F."/>
            <person name="Schwarz J."/>
            <person name="Ruckert C."/>
            <person name="Gust B."/>
            <person name="Szczepanowski R."/>
            <person name="Blom J."/>
            <person name="Pelzer S."/>
            <person name="Kalinowski J."/>
            <person name="Mack M."/>
        </authorList>
    </citation>
    <scope>NUCLEOTIDE SEQUENCE [LARGE SCALE GENOMIC DNA]</scope>
    <source>
        <strain evidence="3">DSM 101723 / JCM 4913 / KCC S-0913 / 768</strain>
        <plasmid evidence="2 3">pSDA1</plasmid>
    </source>
</reference>
<gene>
    <name evidence="2" type="ORF">BN159_p126</name>
</gene>
<dbReference type="KEGG" id="sdv:BN159_p126"/>
<name>K4RGT1_STRDJ</name>
<dbReference type="Proteomes" id="UP000008043">
    <property type="component" value="Plasmid pSDA1"/>
</dbReference>
<protein>
    <submittedName>
        <fullName evidence="2">Uncharacterized protein</fullName>
    </submittedName>
</protein>
<organism evidence="3">
    <name type="scientific">Streptomyces davaonensis (strain DSM 101723 / JCM 4913 / KCC S-0913 / 768)</name>
    <dbReference type="NCBI Taxonomy" id="1214101"/>
    <lineage>
        <taxon>Bacteria</taxon>
        <taxon>Bacillati</taxon>
        <taxon>Actinomycetota</taxon>
        <taxon>Actinomycetes</taxon>
        <taxon>Kitasatosporales</taxon>
        <taxon>Streptomycetaceae</taxon>
        <taxon>Streptomyces</taxon>
    </lineage>
</organism>
<keyword evidence="3" id="KW-1185">Reference proteome</keyword>
<proteinExistence type="predicted"/>
<accession>K4RGT1</accession>
<feature type="region of interest" description="Disordered" evidence="1">
    <location>
        <begin position="132"/>
        <end position="153"/>
    </location>
</feature>
<sequence>MCPPRGDRSPPCVLRRSAQRDIVANVGLADVFTPDLSVWLTFGRRCDSSGGTYRGRCVSPEVTDRQMCTPLTSGFLICLSIRWLRSTRRRRQDPWWLRRLRMRAREPAQTKGGISGSESRVVSAMTGQPATRAWLAPSGVPPPGPGGRSAPIPPHLGILPFPYLR</sequence>
<dbReference type="AlphaFoldDB" id="K4RGT1"/>
<evidence type="ECO:0000313" key="3">
    <source>
        <dbReference type="Proteomes" id="UP000008043"/>
    </source>
</evidence>
<dbReference type="HOGENOM" id="CLU_1609810_0_0_11"/>